<comment type="caution">
    <text evidence="1">The sequence shown here is derived from an EMBL/GenBank/DDBJ whole genome shotgun (WGS) entry which is preliminary data.</text>
</comment>
<name>A0A1R2BJC8_9CILI</name>
<protein>
    <submittedName>
        <fullName evidence="1">Uncharacterized protein</fullName>
    </submittedName>
</protein>
<accession>A0A1R2BJC8</accession>
<dbReference type="AlphaFoldDB" id="A0A1R2BJC8"/>
<gene>
    <name evidence="1" type="ORF">SteCoe_23698</name>
</gene>
<evidence type="ECO:0000313" key="1">
    <source>
        <dbReference type="EMBL" id="OMJ76851.1"/>
    </source>
</evidence>
<dbReference type="Proteomes" id="UP000187209">
    <property type="component" value="Unassembled WGS sequence"/>
</dbReference>
<sequence length="185" mass="21450">MFKLARFFSTGPSSIIVYEAPYFAALNSIERNFITEAINILKDKYHLFVPFYLESRLTRVEKRFVVKMELLPEQNKLRMTSLQLGSLDKQEIPIENIVPVTPIDYEIAHAGGKLCKSPEFMDLDMVYLNKPEAEFYVFDKEGKWNEEAVNHSALSFAKTFDEHKWYDFTCAPRADATGGNVYPWD</sequence>
<reference evidence="1 2" key="1">
    <citation type="submission" date="2016-11" db="EMBL/GenBank/DDBJ databases">
        <title>The macronuclear genome of Stentor coeruleus: a giant cell with tiny introns.</title>
        <authorList>
            <person name="Slabodnick M."/>
            <person name="Ruby J.G."/>
            <person name="Reiff S.B."/>
            <person name="Swart E.C."/>
            <person name="Gosai S."/>
            <person name="Prabakaran S."/>
            <person name="Witkowska E."/>
            <person name="Larue G.E."/>
            <person name="Fisher S."/>
            <person name="Freeman R.M."/>
            <person name="Gunawardena J."/>
            <person name="Chu W."/>
            <person name="Stover N.A."/>
            <person name="Gregory B.D."/>
            <person name="Nowacki M."/>
            <person name="Derisi J."/>
            <person name="Roy S.W."/>
            <person name="Marshall W.F."/>
            <person name="Sood P."/>
        </authorList>
    </citation>
    <scope>NUCLEOTIDE SEQUENCE [LARGE SCALE GENOMIC DNA]</scope>
    <source>
        <strain evidence="1">WM001</strain>
    </source>
</reference>
<dbReference type="OrthoDB" id="310974at2759"/>
<evidence type="ECO:0000313" key="2">
    <source>
        <dbReference type="Proteomes" id="UP000187209"/>
    </source>
</evidence>
<keyword evidence="2" id="KW-1185">Reference proteome</keyword>
<organism evidence="1 2">
    <name type="scientific">Stentor coeruleus</name>
    <dbReference type="NCBI Taxonomy" id="5963"/>
    <lineage>
        <taxon>Eukaryota</taxon>
        <taxon>Sar</taxon>
        <taxon>Alveolata</taxon>
        <taxon>Ciliophora</taxon>
        <taxon>Postciliodesmatophora</taxon>
        <taxon>Heterotrichea</taxon>
        <taxon>Heterotrichida</taxon>
        <taxon>Stentoridae</taxon>
        <taxon>Stentor</taxon>
    </lineage>
</organism>
<proteinExistence type="predicted"/>
<dbReference type="EMBL" id="MPUH01000608">
    <property type="protein sequence ID" value="OMJ76851.1"/>
    <property type="molecule type" value="Genomic_DNA"/>
</dbReference>